<keyword evidence="5" id="KW-1185">Reference proteome</keyword>
<dbReference type="Pfam" id="PF01575">
    <property type="entry name" value="MaoC_dehydratas"/>
    <property type="match status" value="1"/>
</dbReference>
<dbReference type="RefSeq" id="WP_301569122.1">
    <property type="nucleotide sequence ID" value="NZ_JAPWIE010000001.1"/>
</dbReference>
<evidence type="ECO:0000259" key="3">
    <source>
        <dbReference type="Pfam" id="PF22622"/>
    </source>
</evidence>
<comment type="similarity">
    <text evidence="1">Belongs to the enoyl-CoA hydratase/isomerase family.</text>
</comment>
<sequence length="273" mass="28742">MDLSEWSNFDLGTRLVSYDEDDVMLYALAVGAQAGDLPLIFERDLRVLPTFALPLGLWVADAASAAGAFEPAAALHAEQGLRSFRALPGSGQFEVTGRISQVRDTGRSAILDITAESEFFAATYSVILPGQGGFSKGSAVAQKAPSEDRPVGTARAIGPVALSERAAVLYRLTGDKHLIHVDPKAARDAGFARPLLHGLCTLGTTALAIARDLTAAPWELSELEARFTAPVYPGQALSISSWATGGGSGRSTFGFDASVEDSDVLTRGRISFS</sequence>
<dbReference type="Pfam" id="PF22622">
    <property type="entry name" value="MFE-2_hydrat-2_N"/>
    <property type="match status" value="1"/>
</dbReference>
<feature type="domain" description="MaoC-like" evidence="2">
    <location>
        <begin position="158"/>
        <end position="252"/>
    </location>
</feature>
<name>A0ABT4MNQ3_GORRU</name>
<dbReference type="EMBL" id="JAPWIE010000001">
    <property type="protein sequence ID" value="MCZ4548631.1"/>
    <property type="molecule type" value="Genomic_DNA"/>
</dbReference>
<dbReference type="PANTHER" id="PTHR13078">
    <property type="entry name" value="PEROXISOMAL MULTIFUNCTIONAL ENZYME TYPE 2-RELATED"/>
    <property type="match status" value="1"/>
</dbReference>
<dbReference type="InterPro" id="IPR002539">
    <property type="entry name" value="MaoC-like_dom"/>
</dbReference>
<evidence type="ECO:0000313" key="5">
    <source>
        <dbReference type="Proteomes" id="UP001067235"/>
    </source>
</evidence>
<feature type="domain" description="Peroxisomal multifunctional enzyme type 2-like N-terminal" evidence="3">
    <location>
        <begin position="17"/>
        <end position="117"/>
    </location>
</feature>
<proteinExistence type="inferred from homology"/>
<gene>
    <name evidence="4" type="ORF">O4213_01460</name>
</gene>
<dbReference type="InterPro" id="IPR029069">
    <property type="entry name" value="HotDog_dom_sf"/>
</dbReference>
<dbReference type="InterPro" id="IPR054357">
    <property type="entry name" value="MFE-2_N"/>
</dbReference>
<dbReference type="PANTHER" id="PTHR13078:SF56">
    <property type="entry name" value="PEROXISOMAL MULTIFUNCTIONAL ENZYME TYPE 2"/>
    <property type="match status" value="1"/>
</dbReference>
<evidence type="ECO:0000256" key="1">
    <source>
        <dbReference type="ARBA" id="ARBA00005254"/>
    </source>
</evidence>
<dbReference type="Proteomes" id="UP001067235">
    <property type="component" value="Unassembled WGS sequence"/>
</dbReference>
<comment type="caution">
    <text evidence="4">The sequence shown here is derived from an EMBL/GenBank/DDBJ whole genome shotgun (WGS) entry which is preliminary data.</text>
</comment>
<protein>
    <submittedName>
        <fullName evidence="4">MaoC/PaaZ C-terminal domain-containing protein</fullName>
    </submittedName>
</protein>
<dbReference type="Gene3D" id="3.10.129.10">
    <property type="entry name" value="Hotdog Thioesterase"/>
    <property type="match status" value="1"/>
</dbReference>
<accession>A0ABT4MNQ3</accession>
<evidence type="ECO:0000313" key="4">
    <source>
        <dbReference type="EMBL" id="MCZ4548631.1"/>
    </source>
</evidence>
<organism evidence="4 5">
    <name type="scientific">Gordonia rubripertincta</name>
    <name type="common">Rhodococcus corallinus</name>
    <dbReference type="NCBI Taxonomy" id="36822"/>
    <lineage>
        <taxon>Bacteria</taxon>
        <taxon>Bacillati</taxon>
        <taxon>Actinomycetota</taxon>
        <taxon>Actinomycetes</taxon>
        <taxon>Mycobacteriales</taxon>
        <taxon>Gordoniaceae</taxon>
        <taxon>Gordonia</taxon>
    </lineage>
</organism>
<evidence type="ECO:0000259" key="2">
    <source>
        <dbReference type="Pfam" id="PF01575"/>
    </source>
</evidence>
<dbReference type="SUPFAM" id="SSF54637">
    <property type="entry name" value="Thioesterase/thiol ester dehydrase-isomerase"/>
    <property type="match status" value="2"/>
</dbReference>
<reference evidence="4" key="1">
    <citation type="submission" date="2022-12" db="EMBL/GenBank/DDBJ databases">
        <authorList>
            <person name="Krivoruchko A.V."/>
            <person name="Elkin A."/>
        </authorList>
    </citation>
    <scope>NUCLEOTIDE SEQUENCE</scope>
    <source>
        <strain evidence="4">IEGM 1388</strain>
    </source>
</reference>